<gene>
    <name evidence="3" type="ORF">A1507_14580</name>
</gene>
<feature type="region of interest" description="Disordered" evidence="1">
    <location>
        <begin position="470"/>
        <end position="498"/>
    </location>
</feature>
<dbReference type="InterPro" id="IPR021136">
    <property type="entry name" value="Flagellar_hook_control-like_C"/>
</dbReference>
<evidence type="ECO:0000313" key="4">
    <source>
        <dbReference type="Proteomes" id="UP000077857"/>
    </source>
</evidence>
<reference evidence="3 4" key="1">
    <citation type="submission" date="2016-03" db="EMBL/GenBank/DDBJ databases">
        <authorList>
            <person name="Ploux O."/>
        </authorList>
    </citation>
    <scope>NUCLEOTIDE SEQUENCE [LARGE SCALE GENOMIC DNA]</scope>
    <source>
        <strain evidence="3 4">R-45378</strain>
    </source>
</reference>
<evidence type="ECO:0000259" key="2">
    <source>
        <dbReference type="Pfam" id="PF02120"/>
    </source>
</evidence>
<sequence>MEIKLPLDAHLQAALNKVSAAFPELKLNQVLEAKIVVNQAQANLLTVNLAGKALTLQTPLPLPIAAGQSLQLQVVKLLPTPEFKLIAPALPANANPTTGGEAPLLKLAPTPTPPQAAVAGNPLTNLQLGQSVSAQVVSVGKQNVTLQLATVLPGGHTATDNTASRSPAQPITLDSRQLIETDPAKPALMPGNRIELQLVKVGSEPLFSAKLAPADSGAELVAAAFKQALPQQSSPQVLLERLDRGIGELVADKTVGETLKHLALQILRAIPDKSALFQPAGLKTAVAGSGLFLEAKLAQAGRQNSAPQTLADDFKLRLGKFIAELALELKPAAAEHPTTSSTPLLRELLRQAEGSLAKLTLDQLHSLPKDDAPRQVWVLELPFLQNGNPDLLELVVEHERGGSGNPAGQNNWVVSITITPPELATIHCKLSCYDGSVNTRFWSESAETVEKINARLDYLRRQFEEKGLKPGFMDAQHGKPAQEHSPIASPQSLLSEKV</sequence>
<dbReference type="Pfam" id="PF02120">
    <property type="entry name" value="Flg_hook"/>
    <property type="match status" value="1"/>
</dbReference>
<dbReference type="EMBL" id="LUUJ01000084">
    <property type="protein sequence ID" value="OAI15126.1"/>
    <property type="molecule type" value="Genomic_DNA"/>
</dbReference>
<feature type="domain" description="Flagellar hook-length control protein-like C-terminal" evidence="2">
    <location>
        <begin position="407"/>
        <end position="482"/>
    </location>
</feature>
<feature type="compositionally biased region" description="Polar residues" evidence="1">
    <location>
        <begin position="488"/>
        <end position="498"/>
    </location>
</feature>
<evidence type="ECO:0000256" key="1">
    <source>
        <dbReference type="SAM" id="MobiDB-lite"/>
    </source>
</evidence>
<dbReference type="RefSeq" id="WP_064040887.1">
    <property type="nucleotide sequence ID" value="NZ_LUUJ01000084.1"/>
</dbReference>
<accession>A0A177NAM8</accession>
<comment type="caution">
    <text evidence="3">The sequence shown here is derived from an EMBL/GenBank/DDBJ whole genome shotgun (WGS) entry which is preliminary data.</text>
</comment>
<name>A0A177NAM8_9GAMM</name>
<proteinExistence type="predicted"/>
<dbReference type="Proteomes" id="UP000077857">
    <property type="component" value="Unassembled WGS sequence"/>
</dbReference>
<dbReference type="InterPro" id="IPR038610">
    <property type="entry name" value="FliK-like_C_sf"/>
</dbReference>
<organism evidence="3 4">
    <name type="scientific">Methylomonas koyamae</name>
    <dbReference type="NCBI Taxonomy" id="702114"/>
    <lineage>
        <taxon>Bacteria</taxon>
        <taxon>Pseudomonadati</taxon>
        <taxon>Pseudomonadota</taxon>
        <taxon>Gammaproteobacteria</taxon>
        <taxon>Methylococcales</taxon>
        <taxon>Methylococcaceae</taxon>
        <taxon>Methylomonas</taxon>
    </lineage>
</organism>
<protein>
    <recommendedName>
        <fullName evidence="2">Flagellar hook-length control protein-like C-terminal domain-containing protein</fullName>
    </recommendedName>
</protein>
<dbReference type="OrthoDB" id="5563611at2"/>
<dbReference type="AlphaFoldDB" id="A0A177NAM8"/>
<evidence type="ECO:0000313" key="3">
    <source>
        <dbReference type="EMBL" id="OAI15126.1"/>
    </source>
</evidence>
<dbReference type="Gene3D" id="3.30.750.140">
    <property type="match status" value="1"/>
</dbReference>